<sequence>MKWRLLLLMIGVLLFACEGEEIAPTGVRTAIRLTAEIEGMKTRLSGSTWEKGDAIGVYMKLAGASLDSSAPERNVPYSYNAETGEFEPKDEKGTIYFPFNGSEVDFIGYYPYLEDITNLIYPVNLKMQSDQSAIDLMYSNNVTAKNMSDPNVGMLFSHQLSKLVLQITHYRNLVIDNLSVIITQVPTEASFDLANGTLTPSPATKDIALRVNSDGTVAEAILLPGTDLSGSELWFVIGNNEQIYQLPLAGIMPADTLELSTLHQLNVTLFTDEEYARIESGSITPWITPPSVTVTANRTETLPPVIKGSKRDPYTVLEAKEAQGETEVWVKGYIVGGFSGTSIGSFTTNLSEVKETNIAIADVQNETETANIMPVELPTGSIRDALNLVSNPGNLNKQVLIKGDLTTYYSAPGLKNPKEFQIITE</sequence>
<evidence type="ECO:0000259" key="1">
    <source>
        <dbReference type="Pfam" id="PF19886"/>
    </source>
</evidence>
<dbReference type="CDD" id="cd13121">
    <property type="entry name" value="BF2867_like_C"/>
    <property type="match status" value="1"/>
</dbReference>
<dbReference type="InterPro" id="IPR042278">
    <property type="entry name" value="Mfa-like_1_N"/>
</dbReference>
<reference evidence="3" key="1">
    <citation type="journal article" date="2015" name="MBio">
        <title>Genome-Resolved Metagenomic Analysis Reveals Roles for Candidate Phyla and Other Microbial Community Members in Biogeochemical Transformations in Oil Reservoirs.</title>
        <authorList>
            <person name="Hu P."/>
            <person name="Tom L."/>
            <person name="Singh A."/>
            <person name="Thomas B.C."/>
            <person name="Baker B.J."/>
            <person name="Piceno Y.M."/>
            <person name="Andersen G.L."/>
            <person name="Banfield J.F."/>
        </authorList>
    </citation>
    <scope>NUCLEOTIDE SEQUENCE [LARGE SCALE GENOMIC DNA]</scope>
</reference>
<feature type="domain" description="Endonuclease YhcR N-terminal" evidence="1">
    <location>
        <begin position="314"/>
        <end position="422"/>
    </location>
</feature>
<organism evidence="2 3">
    <name type="scientific">Proteiniphilum acetatigenes</name>
    <dbReference type="NCBI Taxonomy" id="294710"/>
    <lineage>
        <taxon>Bacteria</taxon>
        <taxon>Pseudomonadati</taxon>
        <taxon>Bacteroidota</taxon>
        <taxon>Bacteroidia</taxon>
        <taxon>Bacteroidales</taxon>
        <taxon>Dysgonomonadaceae</taxon>
        <taxon>Proteiniphilum</taxon>
    </lineage>
</organism>
<comment type="caution">
    <text evidence="2">The sequence shown here is derived from an EMBL/GenBank/DDBJ whole genome shotgun (WGS) entry which is preliminary data.</text>
</comment>
<protein>
    <recommendedName>
        <fullName evidence="1">Endonuclease YhcR N-terminal domain-containing protein</fullName>
    </recommendedName>
</protein>
<dbReference type="Gene3D" id="2.60.40.2630">
    <property type="match status" value="1"/>
</dbReference>
<dbReference type="CDD" id="cd13120">
    <property type="entry name" value="BF2867_like_N"/>
    <property type="match status" value="1"/>
</dbReference>
<dbReference type="PROSITE" id="PS51257">
    <property type="entry name" value="PROKAR_LIPOPROTEIN"/>
    <property type="match status" value="1"/>
</dbReference>
<dbReference type="InterPro" id="IPR025049">
    <property type="entry name" value="Mfa-like_1"/>
</dbReference>
<evidence type="ECO:0000313" key="2">
    <source>
        <dbReference type="EMBL" id="KUK75226.1"/>
    </source>
</evidence>
<dbReference type="Gene3D" id="2.60.40.2620">
    <property type="entry name" value="Fimbrillin-like"/>
    <property type="match status" value="1"/>
</dbReference>
<dbReference type="Proteomes" id="UP000053860">
    <property type="component" value="Unassembled WGS sequence"/>
</dbReference>
<dbReference type="EMBL" id="LGGN01000388">
    <property type="protein sequence ID" value="KUK75226.1"/>
    <property type="molecule type" value="Genomic_DNA"/>
</dbReference>
<dbReference type="InterPro" id="IPR045939">
    <property type="entry name" value="YhcR_N"/>
</dbReference>
<dbReference type="Pfam" id="PF13149">
    <property type="entry name" value="Mfa_like_1"/>
    <property type="match status" value="1"/>
</dbReference>
<dbReference type="Pfam" id="PF19886">
    <property type="entry name" value="DUF6359"/>
    <property type="match status" value="1"/>
</dbReference>
<name>A0A101HE52_9BACT</name>
<gene>
    <name evidence="2" type="ORF">XD92_1567</name>
</gene>
<proteinExistence type="predicted"/>
<evidence type="ECO:0000313" key="3">
    <source>
        <dbReference type="Proteomes" id="UP000053860"/>
    </source>
</evidence>
<accession>A0A101HE52</accession>
<dbReference type="AlphaFoldDB" id="A0A101HE52"/>